<reference evidence="1 2" key="1">
    <citation type="submission" date="2016-10" db="EMBL/GenBank/DDBJ databases">
        <authorList>
            <person name="de Groot N.N."/>
        </authorList>
    </citation>
    <scope>NUCLEOTIDE SEQUENCE [LARGE SCALE GENOMIC DNA]</scope>
    <source>
        <strain evidence="1 2">DSM 15827</strain>
    </source>
</reference>
<name>A0A1H9KYT5_9LACT</name>
<protein>
    <submittedName>
        <fullName evidence="1">Uncharacterized protein</fullName>
    </submittedName>
</protein>
<gene>
    <name evidence="1" type="ORF">SAMN05421767_11622</name>
</gene>
<organism evidence="1 2">
    <name type="scientific">Granulicatella balaenopterae</name>
    <dbReference type="NCBI Taxonomy" id="137733"/>
    <lineage>
        <taxon>Bacteria</taxon>
        <taxon>Bacillati</taxon>
        <taxon>Bacillota</taxon>
        <taxon>Bacilli</taxon>
        <taxon>Lactobacillales</taxon>
        <taxon>Carnobacteriaceae</taxon>
        <taxon>Granulicatella</taxon>
    </lineage>
</organism>
<accession>A0A1H9KYT5</accession>
<dbReference type="SUPFAM" id="SSF51126">
    <property type="entry name" value="Pectin lyase-like"/>
    <property type="match status" value="1"/>
</dbReference>
<dbReference type="InterPro" id="IPR011050">
    <property type="entry name" value="Pectin_lyase_fold/virulence"/>
</dbReference>
<dbReference type="EMBL" id="FOGF01000016">
    <property type="protein sequence ID" value="SER04316.1"/>
    <property type="molecule type" value="Genomic_DNA"/>
</dbReference>
<proteinExistence type="predicted"/>
<evidence type="ECO:0000313" key="2">
    <source>
        <dbReference type="Proteomes" id="UP000198556"/>
    </source>
</evidence>
<keyword evidence="2" id="KW-1185">Reference proteome</keyword>
<sequence>MFKGKRRFILSIFLLISIAFSLFLGNISKAAESTEYSVATWEELKRVIEEEPGNLTIVLTENLAADSTITIPSDKSVTISGDKSIYRLKDTSGFLSMFHVSNNSSLVIDNGIVLSGEEAPIEVKLQEVSYDMYQYDNLTGKRYILRNKNKQEIITATQDSEDIERDTNPNIKFDNTYMDKSLLTNSIFAAKIYGYLTVEKNSNNKKFYYQLRNEATGRSLAIRNKTAFRGALFDSFLVDDAEVKRFEDYIVAAGQKRGSVAFTFARWKTDNYSLDEKEIVYAVNDGRITGEASAERNINEHGVGTRNYRYMRWSDLYNRYIAYNHNNLDQHTEDTPQLYEVVDDRVGQPFSHAYTKAELGNPSEGGFFIHNDGGTVTINGATLQDFTTVQSGDTVSNISPVYNENNATFYMHSGTIQNNEVGYHIQKGPMPEELSTKPGREINSYISGSYPNNCAGAIIFKNSTGVLDGTAQLIHNKGDVGGIYCDSSFVTLSDKAKVDSNNGILLAGAIYITGNKVGNPAHQDGVVVKGGEISNSHTWRNGAVTTKGPANEVGGRFTLNEGTLHDNSSYDKGGAIRVASNGVSLNGGELYNNKSRVMGGAIYVEGDNARNSRTLVINDGSIYHNQAVGLNAEELGGDTDVYFPKGKPDSRVGYLQSGTGGGIWVCPFGTFSFDASRVMITDNTAERERGGNDLHKDNGLSGAIVIKNIGIYWKNEDNEPIPDYAAEPYEGVVNMTNTNKSMNHQKGVRIHDNISRRGGGIGADGTLILGTKTKESKQQAFLSFTKEWDQDIPDEPIFLKFTLQASDGFKTELGITKLTKDETPTEVYDDLEVFK</sequence>
<dbReference type="AlphaFoldDB" id="A0A1H9KYT5"/>
<evidence type="ECO:0000313" key="1">
    <source>
        <dbReference type="EMBL" id="SER04316.1"/>
    </source>
</evidence>
<dbReference type="Proteomes" id="UP000198556">
    <property type="component" value="Unassembled WGS sequence"/>
</dbReference>
<dbReference type="STRING" id="137733.SAMN05421767_11622"/>